<reference evidence="2" key="1">
    <citation type="submission" date="2018-02" db="EMBL/GenBank/DDBJ databases">
        <title>Rhizophora mucronata_Transcriptome.</title>
        <authorList>
            <person name="Meera S.P."/>
            <person name="Sreeshan A."/>
            <person name="Augustine A."/>
        </authorList>
    </citation>
    <scope>NUCLEOTIDE SEQUENCE</scope>
    <source>
        <tissue evidence="2">Leaf</tissue>
    </source>
</reference>
<name>A0A2P2R0J9_RHIMU</name>
<feature type="transmembrane region" description="Helical" evidence="1">
    <location>
        <begin position="6"/>
        <end position="23"/>
    </location>
</feature>
<keyword evidence="1" id="KW-0472">Membrane</keyword>
<dbReference type="AlphaFoldDB" id="A0A2P2R0J9"/>
<keyword evidence="1" id="KW-1133">Transmembrane helix</keyword>
<accession>A0A2P2R0J9</accession>
<protein>
    <submittedName>
        <fullName evidence="2">Uncharacterized protein</fullName>
    </submittedName>
</protein>
<proteinExistence type="predicted"/>
<organism evidence="2">
    <name type="scientific">Rhizophora mucronata</name>
    <name type="common">Asiatic mangrove</name>
    <dbReference type="NCBI Taxonomy" id="61149"/>
    <lineage>
        <taxon>Eukaryota</taxon>
        <taxon>Viridiplantae</taxon>
        <taxon>Streptophyta</taxon>
        <taxon>Embryophyta</taxon>
        <taxon>Tracheophyta</taxon>
        <taxon>Spermatophyta</taxon>
        <taxon>Magnoliopsida</taxon>
        <taxon>eudicotyledons</taxon>
        <taxon>Gunneridae</taxon>
        <taxon>Pentapetalae</taxon>
        <taxon>rosids</taxon>
        <taxon>fabids</taxon>
        <taxon>Malpighiales</taxon>
        <taxon>Rhizophoraceae</taxon>
        <taxon>Rhizophora</taxon>
    </lineage>
</organism>
<keyword evidence="1" id="KW-0812">Transmembrane</keyword>
<evidence type="ECO:0000256" key="1">
    <source>
        <dbReference type="SAM" id="Phobius"/>
    </source>
</evidence>
<sequence length="41" mass="4969">MVRSLVYAWCNFSLYSLYTYAYIHMYVHVCIVQHDGGQCFW</sequence>
<evidence type="ECO:0000313" key="2">
    <source>
        <dbReference type="EMBL" id="MBX72755.1"/>
    </source>
</evidence>
<dbReference type="EMBL" id="GGEC01092271">
    <property type="protein sequence ID" value="MBX72755.1"/>
    <property type="molecule type" value="Transcribed_RNA"/>
</dbReference>